<keyword evidence="3" id="KW-0031">Aminopeptidase</keyword>
<dbReference type="PANTHER" id="PTHR11731:SF193">
    <property type="entry name" value="DIPEPTIDYL PEPTIDASE 9"/>
    <property type="match status" value="1"/>
</dbReference>
<dbReference type="Gene3D" id="3.40.50.1820">
    <property type="entry name" value="alpha/beta hydrolase"/>
    <property type="match status" value="1"/>
</dbReference>
<dbReference type="EMBL" id="PYAW01000002">
    <property type="protein sequence ID" value="PSL48359.1"/>
    <property type="molecule type" value="Genomic_DNA"/>
</dbReference>
<dbReference type="GO" id="GO:0008236">
    <property type="term" value="F:serine-type peptidase activity"/>
    <property type="evidence" value="ECO:0007669"/>
    <property type="project" value="InterPro"/>
</dbReference>
<evidence type="ECO:0000256" key="1">
    <source>
        <dbReference type="SAM" id="SignalP"/>
    </source>
</evidence>
<accession>A0A2P8HQ73</accession>
<dbReference type="SUPFAM" id="SSF82171">
    <property type="entry name" value="DPP6 N-terminal domain-like"/>
    <property type="match status" value="1"/>
</dbReference>
<dbReference type="SUPFAM" id="SSF53474">
    <property type="entry name" value="alpha/beta-Hydrolases"/>
    <property type="match status" value="1"/>
</dbReference>
<keyword evidence="1" id="KW-0732">Signal</keyword>
<keyword evidence="3" id="KW-0378">Hydrolase</keyword>
<dbReference type="PANTHER" id="PTHR11731">
    <property type="entry name" value="PROTEASE FAMILY S9B,C DIPEPTIDYL-PEPTIDASE IV-RELATED"/>
    <property type="match status" value="1"/>
</dbReference>
<dbReference type="InterPro" id="IPR029058">
    <property type="entry name" value="AB_hydrolase_fold"/>
</dbReference>
<keyword evidence="3" id="KW-0645">Protease</keyword>
<dbReference type="Pfam" id="PF00326">
    <property type="entry name" value="Peptidase_S9"/>
    <property type="match status" value="1"/>
</dbReference>
<dbReference type="GO" id="GO:0004177">
    <property type="term" value="F:aminopeptidase activity"/>
    <property type="evidence" value="ECO:0007669"/>
    <property type="project" value="UniProtKB-KW"/>
</dbReference>
<feature type="chain" id="PRO_5015105909" evidence="1">
    <location>
        <begin position="20"/>
        <end position="929"/>
    </location>
</feature>
<feature type="domain" description="Peptidase S9 prolyl oligopeptidase catalytic" evidence="2">
    <location>
        <begin position="700"/>
        <end position="873"/>
    </location>
</feature>
<evidence type="ECO:0000313" key="4">
    <source>
        <dbReference type="Proteomes" id="UP000240971"/>
    </source>
</evidence>
<protein>
    <submittedName>
        <fullName evidence="3">Dipeptidyl aminopeptidase/acylaminoacyl peptidase</fullName>
    </submittedName>
</protein>
<gene>
    <name evidence="3" type="ORF">CLV51_1021226</name>
</gene>
<organism evidence="3 4">
    <name type="scientific">Chitinophaga niastensis</name>
    <dbReference type="NCBI Taxonomy" id="536980"/>
    <lineage>
        <taxon>Bacteria</taxon>
        <taxon>Pseudomonadati</taxon>
        <taxon>Bacteroidota</taxon>
        <taxon>Chitinophagia</taxon>
        <taxon>Chitinophagales</taxon>
        <taxon>Chitinophagaceae</taxon>
        <taxon>Chitinophaga</taxon>
    </lineage>
</organism>
<feature type="signal peptide" evidence="1">
    <location>
        <begin position="1"/>
        <end position="19"/>
    </location>
</feature>
<dbReference type="GO" id="GO:0008239">
    <property type="term" value="F:dipeptidyl-peptidase activity"/>
    <property type="evidence" value="ECO:0007669"/>
    <property type="project" value="TreeGrafter"/>
</dbReference>
<sequence>MKKLFVLLFFTFFVSLCLSQNLSKVGNKLSPNIDKPPLNFNVNDKWPSVEGTASISNDGNYVAYTIENQPVGGHTLVLQATKGRWEIEIQGGRDVIFTEDSHLAILSNSTDSVCIIALGGSSMKYIPHVASFKLYSKDGGSWLACQLSTPVNELVVWNLKTAQERRYLAVNDYLFSTIGKVLVLQTSSKNDSSINQSLSWVNLDNGSIFRFWQGTGACNVVLDAKGTQTAFAVENKIDGQIEKSFWYYKVGTAQAVSLATNQAQGIDKGLALGSIQHFSKDGERLFFTLEEKERPKLETNDAQVDVWSYIDTKLQSQQLNELGPNSYTGVIQIHDHHIIRLENENERILLSDYDNVSDTLTMIFHQESDGRSGEEKWNPACKLTRYLISTKNGERKIINWLDDSAVVEMSPEGKFMIYYDNKQKSYFTYETGSGIIHNLTHGIAVNWEKEYGKSIEGWMKNDKGVIIYDHNDVWKLDPTGLTPPLNLTNGYGRKHNIVFSLALNNDSHNLLAMNEQLIFTAFNQNTKENGFYGKALGKRGNPDSLAMGPFVYNIIGNPFFPNGANFSPIKAINAQKYIVRRMSANESPNYFSTTDFKSFDQLSDLHPEKEYNWYSTELCTWKSLDNSTLQGILYKPENFDPQKKYPVIFHYYELKSDELNVYLKPEALTNYCTINIPSYVSNGYLVFCPDIRYTIGDPMQGTYNSVVSAAEYISKLPYVDSSRMGIQGCSWGGIQTNYLVTHTNLFAAACSASGISDWISGYGSLSDFSSSFQGLYESGQYRMGASLWAKPDSYIKNSAVLWADNVTTPFLMMHTKNDKVCPFTNAVEFFTALRHLGKISWMLVYNGNHGILGKDGDDFSIRMTQFFDHYLKDKPAPKWMTKGIPAKMKGIDNGLEVDDSIRTPGPGLFKKLPKVKSCEERKTGKSEIR</sequence>
<dbReference type="RefSeq" id="WP_106528742.1">
    <property type="nucleotide sequence ID" value="NZ_PYAW01000002.1"/>
</dbReference>
<dbReference type="GO" id="GO:0006508">
    <property type="term" value="P:proteolysis"/>
    <property type="evidence" value="ECO:0007669"/>
    <property type="project" value="InterPro"/>
</dbReference>
<comment type="caution">
    <text evidence="3">The sequence shown here is derived from an EMBL/GenBank/DDBJ whole genome shotgun (WGS) entry which is preliminary data.</text>
</comment>
<dbReference type="OrthoDB" id="9812921at2"/>
<dbReference type="Proteomes" id="UP000240971">
    <property type="component" value="Unassembled WGS sequence"/>
</dbReference>
<keyword evidence="4" id="KW-1185">Reference proteome</keyword>
<reference evidence="3 4" key="1">
    <citation type="submission" date="2018-03" db="EMBL/GenBank/DDBJ databases">
        <title>Genomic Encyclopedia of Archaeal and Bacterial Type Strains, Phase II (KMG-II): from individual species to whole genera.</title>
        <authorList>
            <person name="Goeker M."/>
        </authorList>
    </citation>
    <scope>NUCLEOTIDE SEQUENCE [LARGE SCALE GENOMIC DNA]</scope>
    <source>
        <strain evidence="3 4">DSM 24859</strain>
    </source>
</reference>
<dbReference type="AlphaFoldDB" id="A0A2P8HQ73"/>
<dbReference type="InterPro" id="IPR050278">
    <property type="entry name" value="Serine_Prot_S9B/DPPIV"/>
</dbReference>
<evidence type="ECO:0000313" key="3">
    <source>
        <dbReference type="EMBL" id="PSL48359.1"/>
    </source>
</evidence>
<name>A0A2P8HQ73_CHINA</name>
<proteinExistence type="predicted"/>
<evidence type="ECO:0000259" key="2">
    <source>
        <dbReference type="Pfam" id="PF00326"/>
    </source>
</evidence>
<dbReference type="InterPro" id="IPR001375">
    <property type="entry name" value="Peptidase_S9_cat"/>
</dbReference>